<reference evidence="2" key="1">
    <citation type="journal article" date="2022" name="New Phytol.">
        <title>Evolutionary transition to the ectomycorrhizal habit in the genomes of a hyperdiverse lineage of mushroom-forming fungi.</title>
        <authorList>
            <person name="Looney B."/>
            <person name="Miyauchi S."/>
            <person name="Morin E."/>
            <person name="Drula E."/>
            <person name="Courty P.E."/>
            <person name="Kohler A."/>
            <person name="Kuo A."/>
            <person name="LaButti K."/>
            <person name="Pangilinan J."/>
            <person name="Lipzen A."/>
            <person name="Riley R."/>
            <person name="Andreopoulos W."/>
            <person name="He G."/>
            <person name="Johnson J."/>
            <person name="Nolan M."/>
            <person name="Tritt A."/>
            <person name="Barry K.W."/>
            <person name="Grigoriev I.V."/>
            <person name="Nagy L.G."/>
            <person name="Hibbett D."/>
            <person name="Henrissat B."/>
            <person name="Matheny P.B."/>
            <person name="Labbe J."/>
            <person name="Martin F.M."/>
        </authorList>
    </citation>
    <scope>NUCLEOTIDE SEQUENCE</scope>
    <source>
        <strain evidence="2">BPL690</strain>
    </source>
</reference>
<dbReference type="InterPro" id="IPR041667">
    <property type="entry name" value="Cupin_8"/>
</dbReference>
<proteinExistence type="predicted"/>
<protein>
    <recommendedName>
        <fullName evidence="1">JmjC domain-containing protein</fullName>
    </recommendedName>
</protein>
<dbReference type="AlphaFoldDB" id="A0AAD4M6G7"/>
<dbReference type="SUPFAM" id="SSF51197">
    <property type="entry name" value="Clavaminate synthase-like"/>
    <property type="match status" value="1"/>
</dbReference>
<name>A0AAD4M6G7_9AGAM</name>
<dbReference type="PROSITE" id="PS51184">
    <property type="entry name" value="JMJC"/>
    <property type="match status" value="1"/>
</dbReference>
<dbReference type="Pfam" id="PF13621">
    <property type="entry name" value="Cupin_8"/>
    <property type="match status" value="1"/>
</dbReference>
<feature type="domain" description="JmjC" evidence="1">
    <location>
        <begin position="190"/>
        <end position="343"/>
    </location>
</feature>
<dbReference type="PANTHER" id="PTHR12461:SF94">
    <property type="entry name" value="JMJC DOMAIN-CONTAINING PROTEIN"/>
    <property type="match status" value="1"/>
</dbReference>
<dbReference type="Gene3D" id="2.60.120.650">
    <property type="entry name" value="Cupin"/>
    <property type="match status" value="1"/>
</dbReference>
<keyword evidence="3" id="KW-1185">Reference proteome</keyword>
<accession>A0AAD4M6G7</accession>
<evidence type="ECO:0000313" key="2">
    <source>
        <dbReference type="EMBL" id="KAI0303544.1"/>
    </source>
</evidence>
<sequence>MNCIALLDHALVIAGAPGQGVQTLIQDLILRTQVEYLPREPFNYSSKPLGFSTKSLSIPIPVLASSSKPIPRLDDAPPLSLFRREFLNRPFILPGFALDWPAMNDHPWHSIDYLRSVAGRGRVVPVEIGNDYRADDWTQCIMPWDDFLDILEKGSSHPKIVLYMAQHNLLSQFRALREDIIIPDYVFTAPQAPSTYSCYQPPNNEEELALNAWLGPAGTVSPAHTDPFFNFYTQVVGRKTVWLAPPTLGTTQAMYPYPPPSKTLNNENTHNPATNQLAPPMTNTARVDVFSDQDKGQFPLFWKHAVPEALSATLEPGDVLFFPPGWWHAMRSEDMSFSVSMWF</sequence>
<evidence type="ECO:0000313" key="3">
    <source>
        <dbReference type="Proteomes" id="UP001203297"/>
    </source>
</evidence>
<dbReference type="PANTHER" id="PTHR12461">
    <property type="entry name" value="HYPOXIA-INDUCIBLE FACTOR 1 ALPHA INHIBITOR-RELATED"/>
    <property type="match status" value="1"/>
</dbReference>
<dbReference type="EMBL" id="WTXG01000009">
    <property type="protein sequence ID" value="KAI0303544.1"/>
    <property type="molecule type" value="Genomic_DNA"/>
</dbReference>
<dbReference type="InterPro" id="IPR003347">
    <property type="entry name" value="JmjC_dom"/>
</dbReference>
<comment type="caution">
    <text evidence="2">The sequence shown here is derived from an EMBL/GenBank/DDBJ whole genome shotgun (WGS) entry which is preliminary data.</text>
</comment>
<dbReference type="Proteomes" id="UP001203297">
    <property type="component" value="Unassembled WGS sequence"/>
</dbReference>
<evidence type="ECO:0000259" key="1">
    <source>
        <dbReference type="PROSITE" id="PS51184"/>
    </source>
</evidence>
<gene>
    <name evidence="2" type="ORF">B0F90DRAFT_1711838</name>
</gene>
<organism evidence="2 3">
    <name type="scientific">Multifurca ochricompacta</name>
    <dbReference type="NCBI Taxonomy" id="376703"/>
    <lineage>
        <taxon>Eukaryota</taxon>
        <taxon>Fungi</taxon>
        <taxon>Dikarya</taxon>
        <taxon>Basidiomycota</taxon>
        <taxon>Agaricomycotina</taxon>
        <taxon>Agaricomycetes</taxon>
        <taxon>Russulales</taxon>
        <taxon>Russulaceae</taxon>
        <taxon>Multifurca</taxon>
    </lineage>
</organism>